<reference evidence="4" key="1">
    <citation type="submission" date="2022-04" db="EMBL/GenBank/DDBJ databases">
        <title>A functionally conserved STORR gene fusion in Papaver species that diverged 16.8 million years ago.</title>
        <authorList>
            <person name="Catania T."/>
        </authorList>
    </citation>
    <scope>NUCLEOTIDE SEQUENCE</scope>
    <source>
        <strain evidence="4">S-188037</strain>
    </source>
</reference>
<feature type="domain" description="Myb-like" evidence="2">
    <location>
        <begin position="432"/>
        <end position="487"/>
    </location>
</feature>
<dbReference type="Gene3D" id="1.10.10.60">
    <property type="entry name" value="Homeodomain-like"/>
    <property type="match status" value="1"/>
</dbReference>
<feature type="region of interest" description="Disordered" evidence="1">
    <location>
        <begin position="354"/>
        <end position="418"/>
    </location>
</feature>
<evidence type="ECO:0000259" key="2">
    <source>
        <dbReference type="PROSITE" id="PS50090"/>
    </source>
</evidence>
<keyword evidence="5" id="KW-1185">Reference proteome</keyword>
<evidence type="ECO:0000313" key="4">
    <source>
        <dbReference type="EMBL" id="KAI3938050.1"/>
    </source>
</evidence>
<feature type="compositionally biased region" description="Basic and acidic residues" evidence="1">
    <location>
        <begin position="404"/>
        <end position="413"/>
    </location>
</feature>
<evidence type="ECO:0000256" key="1">
    <source>
        <dbReference type="SAM" id="MobiDB-lite"/>
    </source>
</evidence>
<accession>A0AAD4T5I1</accession>
<protein>
    <submittedName>
        <fullName evidence="4">Uncharacterized protein</fullName>
    </submittedName>
</protein>
<dbReference type="SMART" id="SM00717">
    <property type="entry name" value="SANT"/>
    <property type="match status" value="1"/>
</dbReference>
<dbReference type="InterPro" id="IPR017930">
    <property type="entry name" value="Myb_dom"/>
</dbReference>
<dbReference type="CDD" id="cd11660">
    <property type="entry name" value="SANT_TRF"/>
    <property type="match status" value="1"/>
</dbReference>
<organism evidence="4 5">
    <name type="scientific">Papaver atlanticum</name>
    <dbReference type="NCBI Taxonomy" id="357466"/>
    <lineage>
        <taxon>Eukaryota</taxon>
        <taxon>Viridiplantae</taxon>
        <taxon>Streptophyta</taxon>
        <taxon>Embryophyta</taxon>
        <taxon>Tracheophyta</taxon>
        <taxon>Spermatophyta</taxon>
        <taxon>Magnoliopsida</taxon>
        <taxon>Ranunculales</taxon>
        <taxon>Papaveraceae</taxon>
        <taxon>Papaveroideae</taxon>
        <taxon>Papaver</taxon>
    </lineage>
</organism>
<dbReference type="InterPro" id="IPR009057">
    <property type="entry name" value="Homeodomain-like_sf"/>
</dbReference>
<evidence type="ECO:0000313" key="5">
    <source>
        <dbReference type="Proteomes" id="UP001202328"/>
    </source>
</evidence>
<sequence>MDPDIAGVIMEFLVRVPTLEDSIIKTLLEKLPIRKDDHRLIKCILLRRLSVECSKGQVSENTLETLERIEESDYTQGVSTLDSMSEAYCSVAVHCAVVHLKKIPIDFHSYLDAVVRIWRGRIHDMEKCEGVGLYSDKLKEMRCVIEEALWNESARQRVLTWDTQGDAVRFVKVFLEDAMKQLGPSMIEIAVSSMTAKGKEVFIPPSNLLSKHPEDGRVSDAPHCDVHVHESNLGNDGNDVALGSVVEISHAVNAKNNLPTPEIEIIKEARKTSTADLQPVIEETLPRASKRKYNLSTPEVKTVQDALKSSLSDLQAMVKDPLPDALRVAKAISASIAREGTTQQNFVLVDEGGETSCAPSVDKGVTSAEANETRNHNTTTRPSLMGRNSTAHTYEWNEDSIESSQERSPDHPHLPTPRRVVVSPLVKHEVGNHKRMKRKWSPQEEQALRDAVTKHGRGNWTLILNKNRDVFEDRTAGDLKDKWRNMTR</sequence>
<dbReference type="PROSITE" id="PS51294">
    <property type="entry name" value="HTH_MYB"/>
    <property type="match status" value="1"/>
</dbReference>
<dbReference type="Proteomes" id="UP001202328">
    <property type="component" value="Unassembled WGS sequence"/>
</dbReference>
<comment type="caution">
    <text evidence="4">The sequence shown here is derived from an EMBL/GenBank/DDBJ whole genome shotgun (WGS) entry which is preliminary data.</text>
</comment>
<name>A0AAD4T5I1_9MAGN</name>
<dbReference type="SUPFAM" id="SSF46689">
    <property type="entry name" value="Homeodomain-like"/>
    <property type="match status" value="1"/>
</dbReference>
<dbReference type="PANTHER" id="PTHR46993:SF6">
    <property type="entry name" value="MYB TRANSCRIPTION FACTOR"/>
    <property type="match status" value="1"/>
</dbReference>
<feature type="domain" description="HTH myb-type" evidence="3">
    <location>
        <begin position="432"/>
        <end position="488"/>
    </location>
</feature>
<proteinExistence type="predicted"/>
<dbReference type="Pfam" id="PF00249">
    <property type="entry name" value="Myb_DNA-binding"/>
    <property type="match status" value="1"/>
</dbReference>
<dbReference type="PANTHER" id="PTHR46993">
    <property type="entry name" value="MYB TRANSCRIPTION FACTOR"/>
    <property type="match status" value="1"/>
</dbReference>
<gene>
    <name evidence="4" type="ORF">MKW98_018606</name>
</gene>
<feature type="compositionally biased region" description="Polar residues" evidence="1">
    <location>
        <begin position="376"/>
        <end position="392"/>
    </location>
</feature>
<dbReference type="EMBL" id="JAJJMB010005585">
    <property type="protein sequence ID" value="KAI3938050.1"/>
    <property type="molecule type" value="Genomic_DNA"/>
</dbReference>
<dbReference type="PROSITE" id="PS50090">
    <property type="entry name" value="MYB_LIKE"/>
    <property type="match status" value="1"/>
</dbReference>
<dbReference type="AlphaFoldDB" id="A0AAD4T5I1"/>
<dbReference type="InterPro" id="IPR001005">
    <property type="entry name" value="SANT/Myb"/>
</dbReference>
<evidence type="ECO:0000259" key="3">
    <source>
        <dbReference type="PROSITE" id="PS51294"/>
    </source>
</evidence>